<keyword evidence="2" id="KW-1185">Reference proteome</keyword>
<protein>
    <submittedName>
        <fullName evidence="1">Uncharacterized protein</fullName>
    </submittedName>
</protein>
<evidence type="ECO:0000313" key="2">
    <source>
        <dbReference type="Proteomes" id="UP001148662"/>
    </source>
</evidence>
<name>A0ACC1RS82_9APHY</name>
<reference evidence="1" key="1">
    <citation type="submission" date="2022-07" db="EMBL/GenBank/DDBJ databases">
        <title>Genome Sequence of Phlebia brevispora.</title>
        <authorList>
            <person name="Buettner E."/>
        </authorList>
    </citation>
    <scope>NUCLEOTIDE SEQUENCE</scope>
    <source>
        <strain evidence="1">MPL23</strain>
    </source>
</reference>
<gene>
    <name evidence="1" type="ORF">NM688_g8721</name>
</gene>
<accession>A0ACC1RS82</accession>
<dbReference type="Proteomes" id="UP001148662">
    <property type="component" value="Unassembled WGS sequence"/>
</dbReference>
<proteinExistence type="predicted"/>
<evidence type="ECO:0000313" key="1">
    <source>
        <dbReference type="EMBL" id="KAJ3523495.1"/>
    </source>
</evidence>
<comment type="caution">
    <text evidence="1">The sequence shown here is derived from an EMBL/GenBank/DDBJ whole genome shotgun (WGS) entry which is preliminary data.</text>
</comment>
<sequence length="170" mass="19251">MPLWLLEYLLVNRIPPIPTVKISFVLLPFPTRGPHEEQLPELLNTAQSKLTASRFLRVRKLTHHVQDKLEKIAAAGSRIHTAANTPRSSLDARSMSSVGKPREGDSRARPEEQFEILCHDTVLPLDMTLAAVRQFIWRQSSELIMFYRKKTPQATSPQSSQPPSHHGQDS</sequence>
<organism evidence="1 2">
    <name type="scientific">Phlebia brevispora</name>
    <dbReference type="NCBI Taxonomy" id="194682"/>
    <lineage>
        <taxon>Eukaryota</taxon>
        <taxon>Fungi</taxon>
        <taxon>Dikarya</taxon>
        <taxon>Basidiomycota</taxon>
        <taxon>Agaricomycotina</taxon>
        <taxon>Agaricomycetes</taxon>
        <taxon>Polyporales</taxon>
        <taxon>Meruliaceae</taxon>
        <taxon>Phlebia</taxon>
    </lineage>
</organism>
<dbReference type="EMBL" id="JANHOG010002432">
    <property type="protein sequence ID" value="KAJ3523495.1"/>
    <property type="molecule type" value="Genomic_DNA"/>
</dbReference>